<feature type="domain" description="N-acetyltransferase" evidence="3">
    <location>
        <begin position="136"/>
        <end position="297"/>
    </location>
</feature>
<dbReference type="EMBL" id="JAAMPI010001847">
    <property type="protein sequence ID" value="KAF4622739.1"/>
    <property type="molecule type" value="Genomic_DNA"/>
</dbReference>
<evidence type="ECO:0000259" key="3">
    <source>
        <dbReference type="PROSITE" id="PS51186"/>
    </source>
</evidence>
<dbReference type="AlphaFoldDB" id="A0A8H4VWQ9"/>
<feature type="domain" description="N-acetyltransferase" evidence="3">
    <location>
        <begin position="1"/>
        <end position="131"/>
    </location>
</feature>
<gene>
    <name evidence="4" type="ORF">G7Y89_g14286</name>
</gene>
<dbReference type="OrthoDB" id="47059at2759"/>
<keyword evidence="2" id="KW-0812">Transmembrane</keyword>
<sequence>MEKLLHQLPGQHYIHEKGFCLSFLTDGPHGKIAAVGVLPEYRGKGLGTAFMKKAQAELRNVARANGEGELKFLEIGSMTPRFWPQVPIDFPQEVKDFFLHRGFRKSTEPAARDLYRDIRGVIAAPEILERVSKMNLKFSPWSPELYEECMTKQRANFSWVGAYETLAAYNQHHEVMVAFDPGTNAQIGWTLMCSHSAIISNIFTFLPLMPSKEKTGLIAAIGVDDSARGKGVGLALMVKAMENMRERGVEGVFIDWVVIRGFYERLGFETYWEYEGRLLYQTDGSTLWELGMLPPLKPAFKHDDYLMLASTILYAAYTGTFIVAAFHGTNISQTNLNLREWKQDQIQYVVLGSQSLILSRIFYMSYLRTLQRYTGGMQIDSLQTFITDTWQISAVIATEVVNLQHLHWRIPRLIQMTDEHLYQYNVVGLIFTILEPMVGILYACLPVKRHIFLRIHNWGLSVFSLWSGSRSTTKFESDASGQPSRSNKWSKIKGSKSPEDEESLNKSGLGASQEAVTNEVYQLETLPSVYSLPKGSRTEH</sequence>
<keyword evidence="2" id="KW-0472">Membrane</keyword>
<dbReference type="PANTHER" id="PTHR43617">
    <property type="entry name" value="L-AMINO ACID N-ACETYLTRANSFERASE"/>
    <property type="match status" value="1"/>
</dbReference>
<evidence type="ECO:0000256" key="1">
    <source>
        <dbReference type="SAM" id="MobiDB-lite"/>
    </source>
</evidence>
<reference evidence="4 5" key="1">
    <citation type="submission" date="2020-03" db="EMBL/GenBank/DDBJ databases">
        <title>Draft Genome Sequence of Cudoniella acicularis.</title>
        <authorList>
            <person name="Buettner E."/>
            <person name="Kellner H."/>
        </authorList>
    </citation>
    <scope>NUCLEOTIDE SEQUENCE [LARGE SCALE GENOMIC DNA]</scope>
    <source>
        <strain evidence="4 5">DSM 108380</strain>
    </source>
</reference>
<protein>
    <recommendedName>
        <fullName evidence="3">N-acetyltransferase domain-containing protein</fullName>
    </recommendedName>
</protein>
<evidence type="ECO:0000256" key="2">
    <source>
        <dbReference type="SAM" id="Phobius"/>
    </source>
</evidence>
<dbReference type="InterPro" id="IPR000182">
    <property type="entry name" value="GNAT_dom"/>
</dbReference>
<feature type="region of interest" description="Disordered" evidence="1">
    <location>
        <begin position="475"/>
        <end position="513"/>
    </location>
</feature>
<feature type="transmembrane region" description="Helical" evidence="2">
    <location>
        <begin position="305"/>
        <end position="327"/>
    </location>
</feature>
<dbReference type="Gene3D" id="3.40.630.30">
    <property type="match status" value="1"/>
</dbReference>
<dbReference type="GO" id="GO:0016747">
    <property type="term" value="F:acyltransferase activity, transferring groups other than amino-acyl groups"/>
    <property type="evidence" value="ECO:0007669"/>
    <property type="project" value="InterPro"/>
</dbReference>
<organism evidence="4 5">
    <name type="scientific">Cudoniella acicularis</name>
    <dbReference type="NCBI Taxonomy" id="354080"/>
    <lineage>
        <taxon>Eukaryota</taxon>
        <taxon>Fungi</taxon>
        <taxon>Dikarya</taxon>
        <taxon>Ascomycota</taxon>
        <taxon>Pezizomycotina</taxon>
        <taxon>Leotiomycetes</taxon>
        <taxon>Helotiales</taxon>
        <taxon>Tricladiaceae</taxon>
        <taxon>Cudoniella</taxon>
    </lineage>
</organism>
<dbReference type="Pfam" id="PF00583">
    <property type="entry name" value="Acetyltransf_1"/>
    <property type="match status" value="2"/>
</dbReference>
<keyword evidence="5" id="KW-1185">Reference proteome</keyword>
<accession>A0A8H4VWQ9</accession>
<evidence type="ECO:0000313" key="4">
    <source>
        <dbReference type="EMBL" id="KAF4622739.1"/>
    </source>
</evidence>
<dbReference type="CDD" id="cd04301">
    <property type="entry name" value="NAT_SF"/>
    <property type="match status" value="2"/>
</dbReference>
<name>A0A8H4VWQ9_9HELO</name>
<dbReference type="PROSITE" id="PS51186">
    <property type="entry name" value="GNAT"/>
    <property type="match status" value="2"/>
</dbReference>
<dbReference type="SUPFAM" id="SSF55729">
    <property type="entry name" value="Acyl-CoA N-acyltransferases (Nat)"/>
    <property type="match status" value="1"/>
</dbReference>
<feature type="transmembrane region" description="Helical" evidence="2">
    <location>
        <begin position="348"/>
        <end position="367"/>
    </location>
</feature>
<dbReference type="InterPro" id="IPR050276">
    <property type="entry name" value="MshD_Acetyltransferase"/>
</dbReference>
<keyword evidence="2" id="KW-1133">Transmembrane helix</keyword>
<dbReference type="Proteomes" id="UP000566819">
    <property type="component" value="Unassembled WGS sequence"/>
</dbReference>
<evidence type="ECO:0000313" key="5">
    <source>
        <dbReference type="Proteomes" id="UP000566819"/>
    </source>
</evidence>
<proteinExistence type="predicted"/>
<comment type="caution">
    <text evidence="4">The sequence shown here is derived from an EMBL/GenBank/DDBJ whole genome shotgun (WGS) entry which is preliminary data.</text>
</comment>
<feature type="compositionally biased region" description="Polar residues" evidence="1">
    <location>
        <begin position="475"/>
        <end position="487"/>
    </location>
</feature>
<feature type="transmembrane region" description="Helical" evidence="2">
    <location>
        <begin position="421"/>
        <end position="445"/>
    </location>
</feature>
<dbReference type="InterPro" id="IPR016181">
    <property type="entry name" value="Acyl_CoA_acyltransferase"/>
</dbReference>